<evidence type="ECO:0000259" key="1">
    <source>
        <dbReference type="PROSITE" id="PS50280"/>
    </source>
</evidence>
<dbReference type="EMBL" id="HBGN01011552">
    <property type="protein sequence ID" value="CAD9323101.1"/>
    <property type="molecule type" value="Transcribed_RNA"/>
</dbReference>
<dbReference type="InterPro" id="IPR001214">
    <property type="entry name" value="SET_dom"/>
</dbReference>
<reference evidence="2" key="1">
    <citation type="submission" date="2021-01" db="EMBL/GenBank/DDBJ databases">
        <authorList>
            <person name="Corre E."/>
            <person name="Pelletier E."/>
            <person name="Niang G."/>
            <person name="Scheremetjew M."/>
            <person name="Finn R."/>
            <person name="Kale V."/>
            <person name="Holt S."/>
            <person name="Cochrane G."/>
            <person name="Meng A."/>
            <person name="Brown T."/>
            <person name="Cohen L."/>
        </authorList>
    </citation>
    <scope>NUCLEOTIDE SEQUENCE</scope>
    <source>
        <strain evidence="2">Pop2</strain>
    </source>
</reference>
<name>A0A7S1YYL1_9STRA</name>
<gene>
    <name evidence="2" type="ORF">DBRI1063_LOCUS7373</name>
</gene>
<feature type="domain" description="SET" evidence="1">
    <location>
        <begin position="96"/>
        <end position="234"/>
    </location>
</feature>
<protein>
    <recommendedName>
        <fullName evidence="1">SET domain-containing protein</fullName>
    </recommendedName>
</protein>
<dbReference type="AlphaFoldDB" id="A0A7S1YYL1"/>
<dbReference type="Gene3D" id="2.170.270.10">
    <property type="entry name" value="SET domain"/>
    <property type="match status" value="1"/>
</dbReference>
<dbReference type="PROSITE" id="PS50280">
    <property type="entry name" value="SET"/>
    <property type="match status" value="1"/>
</dbReference>
<accession>A0A7S1YYL1</accession>
<dbReference type="InterPro" id="IPR046341">
    <property type="entry name" value="SET_dom_sf"/>
</dbReference>
<dbReference type="Pfam" id="PF00856">
    <property type="entry name" value="SET"/>
    <property type="match status" value="1"/>
</dbReference>
<dbReference type="SUPFAM" id="SSF82199">
    <property type="entry name" value="SET domain"/>
    <property type="match status" value="1"/>
</dbReference>
<sequence>MGPIPLQIDYALTDHVSEAIELYLDDYGHQTSEESKEHVMKLVRTIITDLMPKVSSLLPEKMEDVSEVLAAGSARYSAPDSIRSLDWLQTNGYCIDNMKAGPSTIPDAGRGAFATRRIQEGALISGSPLLRFERDKLVTNSVFSEQLVLNYCFGHPQSTLLLFPYAPLVGLINHNSKSPNVEIRWSTKEENNEISIWTKRSYNRLVKASKVPLMIEYVAKREIQPGEEIFLDYGAEWEAAWKEHVQNWTPPADSKDYVMATTFAKLMEDQPIRTGGEQEEDPYPENLITACYYDYEESYEQYADAEDEEDHLPIFMQVWEETDLLFTCHHHLRPCLILTRGEEEDGETFYTAEMFNLPDTTHGTDLIPDTEHHVVTNIPRRAITFVELMYEGDQHLEGSFRHPIGFPDLIFPETWKNV</sequence>
<organism evidence="2">
    <name type="scientific">Ditylum brightwellii</name>
    <dbReference type="NCBI Taxonomy" id="49249"/>
    <lineage>
        <taxon>Eukaryota</taxon>
        <taxon>Sar</taxon>
        <taxon>Stramenopiles</taxon>
        <taxon>Ochrophyta</taxon>
        <taxon>Bacillariophyta</taxon>
        <taxon>Mediophyceae</taxon>
        <taxon>Lithodesmiophycidae</taxon>
        <taxon>Lithodesmiales</taxon>
        <taxon>Lithodesmiaceae</taxon>
        <taxon>Ditylum</taxon>
    </lineage>
</organism>
<evidence type="ECO:0000313" key="2">
    <source>
        <dbReference type="EMBL" id="CAD9323101.1"/>
    </source>
</evidence>
<proteinExistence type="predicted"/>